<dbReference type="OrthoDB" id="3199367at2759"/>
<keyword evidence="1" id="KW-0732">Signal</keyword>
<evidence type="ECO:0000313" key="4">
    <source>
        <dbReference type="Proteomes" id="UP000193067"/>
    </source>
</evidence>
<dbReference type="EMBL" id="KZ084155">
    <property type="protein sequence ID" value="OSC97211.1"/>
    <property type="molecule type" value="Genomic_DNA"/>
</dbReference>
<feature type="non-terminal residue" evidence="3">
    <location>
        <position position="128"/>
    </location>
</feature>
<sequence>FAVFAAAATAVSAAPAAVFSKPKTDIVFRPHITSPQAGAVWPVGSTQTVTWDTSDIPEEARNQTGLILLGYLEGDDTDEHLGVNDPLAYNFPITAGSAQVTVPDVQTRNDYVVVLFGDSGNTSPKFTI</sequence>
<feature type="non-terminal residue" evidence="3">
    <location>
        <position position="1"/>
    </location>
</feature>
<dbReference type="Proteomes" id="UP000193067">
    <property type="component" value="Unassembled WGS sequence"/>
</dbReference>
<evidence type="ECO:0000256" key="1">
    <source>
        <dbReference type="ARBA" id="ARBA00022729"/>
    </source>
</evidence>
<gene>
    <name evidence="3" type="ORF">PYCCODRAFT_1350861</name>
</gene>
<dbReference type="STRING" id="1353009.A0A1Y2IBC4"/>
<protein>
    <recommendedName>
        <fullName evidence="2">Yeast cell wall synthesis Kre9/Knh1-like N-terminal domain-containing protein</fullName>
    </recommendedName>
</protein>
<dbReference type="AlphaFoldDB" id="A0A1Y2IBC4"/>
<organism evidence="3 4">
    <name type="scientific">Trametes coccinea (strain BRFM310)</name>
    <name type="common">Pycnoporus coccineus</name>
    <dbReference type="NCBI Taxonomy" id="1353009"/>
    <lineage>
        <taxon>Eukaryota</taxon>
        <taxon>Fungi</taxon>
        <taxon>Dikarya</taxon>
        <taxon>Basidiomycota</taxon>
        <taxon>Agaricomycotina</taxon>
        <taxon>Agaricomycetes</taxon>
        <taxon>Polyporales</taxon>
        <taxon>Polyporaceae</taxon>
        <taxon>Trametes</taxon>
    </lineage>
</organism>
<evidence type="ECO:0000259" key="2">
    <source>
        <dbReference type="Pfam" id="PF10342"/>
    </source>
</evidence>
<accession>A0A1Y2IBC4</accession>
<keyword evidence="4" id="KW-1185">Reference proteome</keyword>
<dbReference type="InterPro" id="IPR018466">
    <property type="entry name" value="Kre9/Knh1-like_N"/>
</dbReference>
<evidence type="ECO:0000313" key="3">
    <source>
        <dbReference type="EMBL" id="OSC97211.1"/>
    </source>
</evidence>
<feature type="domain" description="Yeast cell wall synthesis Kre9/Knh1-like N-terminal" evidence="2">
    <location>
        <begin position="34"/>
        <end position="128"/>
    </location>
</feature>
<reference evidence="3 4" key="1">
    <citation type="journal article" date="2015" name="Biotechnol. Biofuels">
        <title>Enhanced degradation of softwood versus hardwood by the white-rot fungus Pycnoporus coccineus.</title>
        <authorList>
            <person name="Couturier M."/>
            <person name="Navarro D."/>
            <person name="Chevret D."/>
            <person name="Henrissat B."/>
            <person name="Piumi F."/>
            <person name="Ruiz-Duenas F.J."/>
            <person name="Martinez A.T."/>
            <person name="Grigoriev I.V."/>
            <person name="Riley R."/>
            <person name="Lipzen A."/>
            <person name="Berrin J.G."/>
            <person name="Master E.R."/>
            <person name="Rosso M.N."/>
        </authorList>
    </citation>
    <scope>NUCLEOTIDE SEQUENCE [LARGE SCALE GENOMIC DNA]</scope>
    <source>
        <strain evidence="3 4">BRFM310</strain>
    </source>
</reference>
<dbReference type="Pfam" id="PF10342">
    <property type="entry name" value="Kre9_KNH"/>
    <property type="match status" value="1"/>
</dbReference>
<name>A0A1Y2IBC4_TRAC3</name>
<proteinExistence type="predicted"/>